<dbReference type="Gene3D" id="3.40.630.40">
    <property type="entry name" value="Zn-dependent exopeptidases"/>
    <property type="match status" value="1"/>
</dbReference>
<keyword evidence="1 5" id="KW-0378">Hydrolase</keyword>
<dbReference type="EMBL" id="JAUSUY010000008">
    <property type="protein sequence ID" value="MDT3426759.1"/>
    <property type="molecule type" value="Genomic_DNA"/>
</dbReference>
<dbReference type="InterPro" id="IPR012854">
    <property type="entry name" value="Cu_amine_oxidase-like_N"/>
</dbReference>
<feature type="compositionally biased region" description="Pro residues" evidence="2">
    <location>
        <begin position="157"/>
        <end position="173"/>
    </location>
</feature>
<dbReference type="PANTHER" id="PTHR30404:SF0">
    <property type="entry name" value="N-ACETYLMURAMOYL-L-ALANINE AMIDASE AMIC"/>
    <property type="match status" value="1"/>
</dbReference>
<dbReference type="Proteomes" id="UP001248709">
    <property type="component" value="Unassembled WGS sequence"/>
</dbReference>
<protein>
    <submittedName>
        <fullName evidence="5">N-acetylmuramoyl-L-alanine amidase</fullName>
        <ecNumber evidence="5">3.5.1.28</ecNumber>
    </submittedName>
</protein>
<dbReference type="SUPFAM" id="SSF53187">
    <property type="entry name" value="Zn-dependent exopeptidases"/>
    <property type="match status" value="1"/>
</dbReference>
<dbReference type="SUPFAM" id="SSF55383">
    <property type="entry name" value="Copper amine oxidase, domain N"/>
    <property type="match status" value="1"/>
</dbReference>
<keyword evidence="3" id="KW-0732">Signal</keyword>
<sequence length="522" mass="54223">MRMRKACLRMLALLLPLLVLVAWSGQGAAAAGRGKIVLDNQELALPKGVVLESVNGSVMIPIRVVSENLGYEVSWDKTLRKVTIRQDFKEIQLYVGSKQADADGVPFTLNAAPRQATGTVLVPIRFVGEQFGLGVGWDNRDKIVYLSGLSPDVSPVQPAPSPVASPSPSPSPSPVIGSPVSTPSPIPAPSPTTGTVAGTASSTPQTAGGPAGAAAGPSTQVMGAAFSANQLIIAVSGAVQPIITTLDSPSRIVVELPGASLAADFAGGRLEPGSPASQGTLDVSGYPLISGVGYSMSAAYPSTVRFEIQTTEALPYRLNVDDSTGLITVDLNASDTGGGGKPVVVLDAGHGGSQPGAISAAERKEKDFNLAVIQKAGALLQKDERVTVVFTRTEDITLTLQDRVHIAEEAGANLFISLHANAMPKTAANWNMVNGSETYYTRSGSLPLAKVMHAHLVKGTGFKDNGVRAKSLHVTRETTMPAVLLEAGYLTNTTEESSLFTGDLQDALAREIAAGIIEYLGI</sequence>
<accession>A0ABU3H7F2</accession>
<gene>
    <name evidence="5" type="ORF">J2Z22_002293</name>
</gene>
<evidence type="ECO:0000313" key="6">
    <source>
        <dbReference type="Proteomes" id="UP001248709"/>
    </source>
</evidence>
<dbReference type="InterPro" id="IPR002508">
    <property type="entry name" value="MurNAc-LAA_cat"/>
</dbReference>
<dbReference type="Gene3D" id="2.60.40.3500">
    <property type="match status" value="1"/>
</dbReference>
<feature type="region of interest" description="Disordered" evidence="2">
    <location>
        <begin position="155"/>
        <end position="216"/>
    </location>
</feature>
<organism evidence="5 6">
    <name type="scientific">Paenibacillus forsythiae</name>
    <dbReference type="NCBI Taxonomy" id="365616"/>
    <lineage>
        <taxon>Bacteria</taxon>
        <taxon>Bacillati</taxon>
        <taxon>Bacillota</taxon>
        <taxon>Bacilli</taxon>
        <taxon>Bacillales</taxon>
        <taxon>Paenibacillaceae</taxon>
        <taxon>Paenibacillus</taxon>
    </lineage>
</organism>
<dbReference type="InterPro" id="IPR050695">
    <property type="entry name" value="N-acetylmuramoyl_amidase_3"/>
</dbReference>
<dbReference type="CDD" id="cd02696">
    <property type="entry name" value="MurNAc-LAA"/>
    <property type="match status" value="1"/>
</dbReference>
<evidence type="ECO:0000313" key="5">
    <source>
        <dbReference type="EMBL" id="MDT3426759.1"/>
    </source>
</evidence>
<dbReference type="Pfam" id="PF07833">
    <property type="entry name" value="Cu_amine_oxidN1"/>
    <property type="match status" value="1"/>
</dbReference>
<dbReference type="PANTHER" id="PTHR30404">
    <property type="entry name" value="N-ACETYLMURAMOYL-L-ALANINE AMIDASE"/>
    <property type="match status" value="1"/>
</dbReference>
<name>A0ABU3H7F2_9BACL</name>
<dbReference type="Gene3D" id="3.30.457.10">
    <property type="entry name" value="Copper amine oxidase-like, N-terminal domain"/>
    <property type="match status" value="1"/>
</dbReference>
<proteinExistence type="predicted"/>
<dbReference type="Pfam" id="PF01520">
    <property type="entry name" value="Amidase_3"/>
    <property type="match status" value="1"/>
</dbReference>
<dbReference type="RefSeq" id="WP_312001049.1">
    <property type="nucleotide sequence ID" value="NZ_JAUSUY010000008.1"/>
</dbReference>
<keyword evidence="6" id="KW-1185">Reference proteome</keyword>
<dbReference type="EC" id="3.5.1.28" evidence="5"/>
<reference evidence="5 6" key="1">
    <citation type="submission" date="2023-07" db="EMBL/GenBank/DDBJ databases">
        <title>Genomic Encyclopedia of Type Strains, Phase IV (KMG-IV): sequencing the most valuable type-strain genomes for metagenomic binning, comparative biology and taxonomic classification.</title>
        <authorList>
            <person name="Goeker M."/>
        </authorList>
    </citation>
    <scope>NUCLEOTIDE SEQUENCE [LARGE SCALE GENOMIC DNA]</scope>
    <source>
        <strain evidence="5 6">T98</strain>
    </source>
</reference>
<comment type="caution">
    <text evidence="5">The sequence shown here is derived from an EMBL/GenBank/DDBJ whole genome shotgun (WGS) entry which is preliminary data.</text>
</comment>
<feature type="compositionally biased region" description="Low complexity" evidence="2">
    <location>
        <begin position="191"/>
        <end position="216"/>
    </location>
</feature>
<dbReference type="InterPro" id="IPR036582">
    <property type="entry name" value="Mao_N_sf"/>
</dbReference>
<feature type="signal peptide" evidence="3">
    <location>
        <begin position="1"/>
        <end position="21"/>
    </location>
</feature>
<evidence type="ECO:0000256" key="2">
    <source>
        <dbReference type="SAM" id="MobiDB-lite"/>
    </source>
</evidence>
<dbReference type="GO" id="GO:0008745">
    <property type="term" value="F:N-acetylmuramoyl-L-alanine amidase activity"/>
    <property type="evidence" value="ECO:0007669"/>
    <property type="project" value="UniProtKB-EC"/>
</dbReference>
<feature type="chain" id="PRO_5045725194" evidence="3">
    <location>
        <begin position="22"/>
        <end position="522"/>
    </location>
</feature>
<dbReference type="SMART" id="SM00646">
    <property type="entry name" value="Ami_3"/>
    <property type="match status" value="1"/>
</dbReference>
<evidence type="ECO:0000259" key="4">
    <source>
        <dbReference type="SMART" id="SM00646"/>
    </source>
</evidence>
<feature type="domain" description="MurNAc-LAA" evidence="4">
    <location>
        <begin position="404"/>
        <end position="517"/>
    </location>
</feature>
<evidence type="ECO:0000256" key="3">
    <source>
        <dbReference type="SAM" id="SignalP"/>
    </source>
</evidence>
<evidence type="ECO:0000256" key="1">
    <source>
        <dbReference type="ARBA" id="ARBA00022801"/>
    </source>
</evidence>